<accession>A0A5C3PVA3</accession>
<dbReference type="Proteomes" id="UP000308197">
    <property type="component" value="Unassembled WGS sequence"/>
</dbReference>
<evidence type="ECO:0000313" key="1">
    <source>
        <dbReference type="EMBL" id="TFK93482.1"/>
    </source>
</evidence>
<evidence type="ECO:0000313" key="2">
    <source>
        <dbReference type="Proteomes" id="UP000308197"/>
    </source>
</evidence>
<dbReference type="AlphaFoldDB" id="A0A5C3PVA3"/>
<name>A0A5C3PVA3_9APHY</name>
<proteinExistence type="predicted"/>
<dbReference type="InParanoid" id="A0A5C3PVA3"/>
<organism evidence="1 2">
    <name type="scientific">Polyporus arcularius HHB13444</name>
    <dbReference type="NCBI Taxonomy" id="1314778"/>
    <lineage>
        <taxon>Eukaryota</taxon>
        <taxon>Fungi</taxon>
        <taxon>Dikarya</taxon>
        <taxon>Basidiomycota</taxon>
        <taxon>Agaricomycotina</taxon>
        <taxon>Agaricomycetes</taxon>
        <taxon>Polyporales</taxon>
        <taxon>Polyporaceae</taxon>
        <taxon>Polyporus</taxon>
    </lineage>
</organism>
<reference evidence="1 2" key="1">
    <citation type="journal article" date="2019" name="Nat. Ecol. Evol.">
        <title>Megaphylogeny resolves global patterns of mushroom evolution.</title>
        <authorList>
            <person name="Varga T."/>
            <person name="Krizsan K."/>
            <person name="Foldi C."/>
            <person name="Dima B."/>
            <person name="Sanchez-Garcia M."/>
            <person name="Sanchez-Ramirez S."/>
            <person name="Szollosi G.J."/>
            <person name="Szarkandi J.G."/>
            <person name="Papp V."/>
            <person name="Albert L."/>
            <person name="Andreopoulos W."/>
            <person name="Angelini C."/>
            <person name="Antonin V."/>
            <person name="Barry K.W."/>
            <person name="Bougher N.L."/>
            <person name="Buchanan P."/>
            <person name="Buyck B."/>
            <person name="Bense V."/>
            <person name="Catcheside P."/>
            <person name="Chovatia M."/>
            <person name="Cooper J."/>
            <person name="Damon W."/>
            <person name="Desjardin D."/>
            <person name="Finy P."/>
            <person name="Geml J."/>
            <person name="Haridas S."/>
            <person name="Hughes K."/>
            <person name="Justo A."/>
            <person name="Karasinski D."/>
            <person name="Kautmanova I."/>
            <person name="Kiss B."/>
            <person name="Kocsube S."/>
            <person name="Kotiranta H."/>
            <person name="LaButti K.M."/>
            <person name="Lechner B.E."/>
            <person name="Liimatainen K."/>
            <person name="Lipzen A."/>
            <person name="Lukacs Z."/>
            <person name="Mihaltcheva S."/>
            <person name="Morgado L.N."/>
            <person name="Niskanen T."/>
            <person name="Noordeloos M.E."/>
            <person name="Ohm R.A."/>
            <person name="Ortiz-Santana B."/>
            <person name="Ovrebo C."/>
            <person name="Racz N."/>
            <person name="Riley R."/>
            <person name="Savchenko A."/>
            <person name="Shiryaev A."/>
            <person name="Soop K."/>
            <person name="Spirin V."/>
            <person name="Szebenyi C."/>
            <person name="Tomsovsky M."/>
            <person name="Tulloss R.E."/>
            <person name="Uehling J."/>
            <person name="Grigoriev I.V."/>
            <person name="Vagvolgyi C."/>
            <person name="Papp T."/>
            <person name="Martin F.M."/>
            <person name="Miettinen O."/>
            <person name="Hibbett D.S."/>
            <person name="Nagy L.G."/>
        </authorList>
    </citation>
    <scope>NUCLEOTIDE SEQUENCE [LARGE SCALE GENOMIC DNA]</scope>
    <source>
        <strain evidence="1 2">HHB13444</strain>
    </source>
</reference>
<sequence length="202" mass="22261">MSYISDNIDHPDRPRGDRDINAVAERPEQDVQRSVSRTNKLQGFHFNNACHLTANVPSRRTHPMSPMTCLVPSVFLDNGARVRFVGFPRASLRITHCSSRDGLPANTEQGLRALDGLRTTHVAHWPIFHVVIRSSSKASAVRRFVVASVMTFLRPVGRSARAEPVAKCRGRTTLAPVPDDDGRISEYDALMIAGLGTYTCAA</sequence>
<keyword evidence="2" id="KW-1185">Reference proteome</keyword>
<protein>
    <submittedName>
        <fullName evidence="1">Uncharacterized protein</fullName>
    </submittedName>
</protein>
<gene>
    <name evidence="1" type="ORF">K466DRAFT_109982</name>
</gene>
<dbReference type="EMBL" id="ML210981">
    <property type="protein sequence ID" value="TFK93482.1"/>
    <property type="molecule type" value="Genomic_DNA"/>
</dbReference>